<feature type="compositionally biased region" description="Low complexity" evidence="1">
    <location>
        <begin position="12"/>
        <end position="24"/>
    </location>
</feature>
<feature type="domain" description="Enoyl reductase (ER)" evidence="2">
    <location>
        <begin position="13"/>
        <end position="338"/>
    </location>
</feature>
<dbReference type="PANTHER" id="PTHR43482">
    <property type="entry name" value="PROTEIN AST1-RELATED"/>
    <property type="match status" value="1"/>
</dbReference>
<dbReference type="InterPro" id="IPR052585">
    <property type="entry name" value="Lipid_raft_assoc_Zn_ADH"/>
</dbReference>
<dbReference type="GO" id="GO:0016491">
    <property type="term" value="F:oxidoreductase activity"/>
    <property type="evidence" value="ECO:0007669"/>
    <property type="project" value="InterPro"/>
</dbReference>
<dbReference type="Proteomes" id="UP001187682">
    <property type="component" value="Unassembled WGS sequence"/>
</dbReference>
<feature type="region of interest" description="Disordered" evidence="1">
    <location>
        <begin position="1"/>
        <end position="24"/>
    </location>
</feature>
<dbReference type="SUPFAM" id="SSF51735">
    <property type="entry name" value="NAD(P)-binding Rossmann-fold domains"/>
    <property type="match status" value="1"/>
</dbReference>
<dbReference type="Gene3D" id="3.40.50.720">
    <property type="entry name" value="NAD(P)-binding Rossmann-like Domain"/>
    <property type="match status" value="1"/>
</dbReference>
<gene>
    <name evidence="3" type="ORF">DNG_04498</name>
</gene>
<reference evidence="3" key="1">
    <citation type="submission" date="2018-03" db="EMBL/GenBank/DDBJ databases">
        <authorList>
            <person name="Guldener U."/>
        </authorList>
    </citation>
    <scope>NUCLEOTIDE SEQUENCE</scope>
</reference>
<dbReference type="Pfam" id="PF13602">
    <property type="entry name" value="ADH_zinc_N_2"/>
    <property type="match status" value="1"/>
</dbReference>
<organism evidence="3 4">
    <name type="scientific">Cephalotrichum gorgonifer</name>
    <dbReference type="NCBI Taxonomy" id="2041049"/>
    <lineage>
        <taxon>Eukaryota</taxon>
        <taxon>Fungi</taxon>
        <taxon>Dikarya</taxon>
        <taxon>Ascomycota</taxon>
        <taxon>Pezizomycotina</taxon>
        <taxon>Sordariomycetes</taxon>
        <taxon>Hypocreomycetidae</taxon>
        <taxon>Microascales</taxon>
        <taxon>Microascaceae</taxon>
        <taxon>Cephalotrichum</taxon>
    </lineage>
</organism>
<dbReference type="EMBL" id="ONZQ02000005">
    <property type="protein sequence ID" value="SPO01825.1"/>
    <property type="molecule type" value="Genomic_DNA"/>
</dbReference>
<evidence type="ECO:0000259" key="2">
    <source>
        <dbReference type="SMART" id="SM00829"/>
    </source>
</evidence>
<dbReference type="AlphaFoldDB" id="A0AAE8MYU9"/>
<dbReference type="PANTHER" id="PTHR43482:SF1">
    <property type="entry name" value="PROTEIN AST1-RELATED"/>
    <property type="match status" value="1"/>
</dbReference>
<evidence type="ECO:0000256" key="1">
    <source>
        <dbReference type="SAM" id="MobiDB-lite"/>
    </source>
</evidence>
<evidence type="ECO:0000313" key="3">
    <source>
        <dbReference type="EMBL" id="SPO01825.1"/>
    </source>
</evidence>
<dbReference type="InterPro" id="IPR020843">
    <property type="entry name" value="ER"/>
</dbReference>
<protein>
    <recommendedName>
        <fullName evidence="2">Enoyl reductase (ER) domain-containing protein</fullName>
    </recommendedName>
</protein>
<proteinExistence type="predicted"/>
<dbReference type="InterPro" id="IPR013154">
    <property type="entry name" value="ADH-like_N"/>
</dbReference>
<name>A0AAE8MYU9_9PEZI</name>
<dbReference type="Gene3D" id="3.90.180.10">
    <property type="entry name" value="Medium-chain alcohol dehydrogenases, catalytic domain"/>
    <property type="match status" value="1"/>
</dbReference>
<dbReference type="InterPro" id="IPR036291">
    <property type="entry name" value="NAD(P)-bd_dom_sf"/>
</dbReference>
<accession>A0AAE8MYU9</accession>
<dbReference type="InterPro" id="IPR011032">
    <property type="entry name" value="GroES-like_sf"/>
</dbReference>
<evidence type="ECO:0000313" key="4">
    <source>
        <dbReference type="Proteomes" id="UP001187682"/>
    </source>
</evidence>
<comment type="caution">
    <text evidence="3">The sequence shown here is derived from an EMBL/GenBank/DDBJ whole genome shotgun (WGS) entry which is preliminary data.</text>
</comment>
<dbReference type="SUPFAM" id="SSF50129">
    <property type="entry name" value="GroES-like"/>
    <property type="match status" value="1"/>
</dbReference>
<dbReference type="Pfam" id="PF08240">
    <property type="entry name" value="ADH_N"/>
    <property type="match status" value="1"/>
</dbReference>
<keyword evidence="4" id="KW-1185">Reference proteome</keyword>
<dbReference type="CDD" id="cd08267">
    <property type="entry name" value="MDR1"/>
    <property type="match status" value="1"/>
</dbReference>
<dbReference type="SMART" id="SM00829">
    <property type="entry name" value="PKS_ER"/>
    <property type="match status" value="1"/>
</dbReference>
<sequence>MRAWLRPSRGPAATSLTLTSTHPTPTVAPDSADVLVRVAYVALQFKGEFMLETLPPLPGAPTRIPEMEFSGYVAAAGSRAPPELQEVGAPVTAAHAVASVIFRASGALAEYVKVPASQTVRLPDGFDMEMAAGIAGCGSTALKMLRTRGVGPGDRVLINGTSSSVGSVLAQICKLKGATVVGIASGKNEELVRGLGVDEFVDYTAHSSLPEYLKSKYSGERQFDVIFDCIGVQSLFVQSPDYLKPSGVLINIGAVDGYPIQMVLNTLANMYLPRWLGGVPRRYIMFSTPPAKDDTTVISRMIDEGKIRVLVDSVWDMEDLVQAYAHIATKRARGKVVIKVGGD</sequence>